<protein>
    <submittedName>
        <fullName evidence="1">Uncharacterized protein</fullName>
    </submittedName>
</protein>
<sequence>MSCSKRMKPLLVGTWAAQPTTSTTTRTTTVMPLAPPTPDATQVADIETHTRASTEDYCSVNGGQYGFDIRGGDVLYPANDTFDAPGIAEDLLHPPHRPRPPGSLRVQRILRSVGQCLRRFFPK</sequence>
<comment type="caution">
    <text evidence="1">The sequence shown here is derived from an EMBL/GenBank/DDBJ whole genome shotgun (WGS) entry which is preliminary data.</text>
</comment>
<gene>
    <name evidence="1" type="ORF">B0H15DRAFT_949683</name>
</gene>
<evidence type="ECO:0000313" key="1">
    <source>
        <dbReference type="EMBL" id="KAJ7088503.1"/>
    </source>
</evidence>
<keyword evidence="2" id="KW-1185">Reference proteome</keyword>
<dbReference type="AlphaFoldDB" id="A0AAD6U2U8"/>
<dbReference type="EMBL" id="JARJCN010000026">
    <property type="protein sequence ID" value="KAJ7088503.1"/>
    <property type="molecule type" value="Genomic_DNA"/>
</dbReference>
<name>A0AAD6U2U8_9AGAR</name>
<reference evidence="1" key="1">
    <citation type="submission" date="2023-03" db="EMBL/GenBank/DDBJ databases">
        <title>Massive genome expansion in bonnet fungi (Mycena s.s.) driven by repeated elements and novel gene families across ecological guilds.</title>
        <authorList>
            <consortium name="Lawrence Berkeley National Laboratory"/>
            <person name="Harder C.B."/>
            <person name="Miyauchi S."/>
            <person name="Viragh M."/>
            <person name="Kuo A."/>
            <person name="Thoen E."/>
            <person name="Andreopoulos B."/>
            <person name="Lu D."/>
            <person name="Skrede I."/>
            <person name="Drula E."/>
            <person name="Henrissat B."/>
            <person name="Morin E."/>
            <person name="Kohler A."/>
            <person name="Barry K."/>
            <person name="LaButti K."/>
            <person name="Morin E."/>
            <person name="Salamov A."/>
            <person name="Lipzen A."/>
            <person name="Mereny Z."/>
            <person name="Hegedus B."/>
            <person name="Baldrian P."/>
            <person name="Stursova M."/>
            <person name="Weitz H."/>
            <person name="Taylor A."/>
            <person name="Grigoriev I.V."/>
            <person name="Nagy L.G."/>
            <person name="Martin F."/>
            <person name="Kauserud H."/>
        </authorList>
    </citation>
    <scope>NUCLEOTIDE SEQUENCE</scope>
    <source>
        <strain evidence="1">CBHHK173m</strain>
    </source>
</reference>
<accession>A0AAD6U2U8</accession>
<evidence type="ECO:0000313" key="2">
    <source>
        <dbReference type="Proteomes" id="UP001222325"/>
    </source>
</evidence>
<dbReference type="Proteomes" id="UP001222325">
    <property type="component" value="Unassembled WGS sequence"/>
</dbReference>
<organism evidence="1 2">
    <name type="scientific">Mycena belliarum</name>
    <dbReference type="NCBI Taxonomy" id="1033014"/>
    <lineage>
        <taxon>Eukaryota</taxon>
        <taxon>Fungi</taxon>
        <taxon>Dikarya</taxon>
        <taxon>Basidiomycota</taxon>
        <taxon>Agaricomycotina</taxon>
        <taxon>Agaricomycetes</taxon>
        <taxon>Agaricomycetidae</taxon>
        <taxon>Agaricales</taxon>
        <taxon>Marasmiineae</taxon>
        <taxon>Mycenaceae</taxon>
        <taxon>Mycena</taxon>
    </lineage>
</organism>
<proteinExistence type="predicted"/>